<dbReference type="RefSeq" id="WP_169419719.1">
    <property type="nucleotide sequence ID" value="NZ_JABBFX010000001.1"/>
</dbReference>
<feature type="transmembrane region" description="Helical" evidence="9">
    <location>
        <begin position="381"/>
        <end position="401"/>
    </location>
</feature>
<keyword evidence="5 9" id="KW-1133">Transmembrane helix</keyword>
<feature type="region of interest" description="Disordered" evidence="8">
    <location>
        <begin position="450"/>
        <end position="489"/>
    </location>
</feature>
<dbReference type="InterPro" id="IPR010656">
    <property type="entry name" value="DctM"/>
</dbReference>
<keyword evidence="6 9" id="KW-0472">Membrane</keyword>
<feature type="transmembrane region" description="Helical" evidence="9">
    <location>
        <begin position="30"/>
        <end position="49"/>
    </location>
</feature>
<organism evidence="11 12">
    <name type="scientific">Ramlibacter agri</name>
    <dbReference type="NCBI Taxonomy" id="2728837"/>
    <lineage>
        <taxon>Bacteria</taxon>
        <taxon>Pseudomonadati</taxon>
        <taxon>Pseudomonadota</taxon>
        <taxon>Betaproteobacteria</taxon>
        <taxon>Burkholderiales</taxon>
        <taxon>Comamonadaceae</taxon>
        <taxon>Ramlibacter</taxon>
    </lineage>
</organism>
<sequence length="489" mass="50483">MASAGLWMLALLAALVVATGLPVWALLVGVASLFAALGVALSAFDSSVLSAVYPRLTNLLEMDLLQAMPLYVFIGVLLQRLPVADALFGAFARALRPTRAAPSLAALALGALVAPMNGSVASSSALLARLVAPRLTALPAGRGVALVAAAATVGVVVPPSLVLLFLGDAMMRAHTEAANLAGAASALATQRIVNTQDVLHAALLPAALVLLLWALAAWWQGRGREHEVAPLPLRRLLLAVAATLGILALLAAVFTGRLFAVEGAATGGCVLAVLTLVTRTLDRAAWRAVLLDTLALSGALFAVLAGATTFSLVFGLFGTGPWLAQLTQASSWPPAVLAACLLAGVAACAWVLDAFEMIFVIVPVVGPLLVLRLGDAQQAAVLLLLVLQLSFLLPPMGYAVLMAQARSGLAAGTLRVLLGALAPYLAGLLLVLAAVFAFPVLVHKLDEAPAATQQNAPPESEEDLVRRMREMSQPEEPAPTPTLPQRGRE</sequence>
<reference evidence="11 12" key="1">
    <citation type="submission" date="2020-04" db="EMBL/GenBank/DDBJ databases">
        <title>Ramlibacter sp. G-1-2-2 isolated from soil.</title>
        <authorList>
            <person name="Dahal R.H."/>
        </authorList>
    </citation>
    <scope>NUCLEOTIDE SEQUENCE [LARGE SCALE GENOMIC DNA]</scope>
    <source>
        <strain evidence="11 12">G-1-2-2</strain>
    </source>
</reference>
<feature type="transmembrane region" description="Helical" evidence="9">
    <location>
        <begin position="104"/>
        <end position="132"/>
    </location>
</feature>
<dbReference type="GO" id="GO:0005886">
    <property type="term" value="C:plasma membrane"/>
    <property type="evidence" value="ECO:0007669"/>
    <property type="project" value="UniProtKB-SubCell"/>
</dbReference>
<gene>
    <name evidence="11" type="ORF">HHL11_17960</name>
</gene>
<evidence type="ECO:0000256" key="6">
    <source>
        <dbReference type="ARBA" id="ARBA00023136"/>
    </source>
</evidence>
<dbReference type="AlphaFoldDB" id="A0A848H843"/>
<feature type="transmembrane region" description="Helical" evidence="9">
    <location>
        <begin position="336"/>
        <end position="369"/>
    </location>
</feature>
<dbReference type="EMBL" id="JABBFX010000001">
    <property type="protein sequence ID" value="NML45641.1"/>
    <property type="molecule type" value="Genomic_DNA"/>
</dbReference>
<comment type="subcellular location">
    <subcellularLocation>
        <location evidence="1 7">Cell inner membrane</location>
        <topology evidence="1 7">Multi-pass membrane protein</topology>
    </subcellularLocation>
</comment>
<feature type="transmembrane region" description="Helical" evidence="9">
    <location>
        <begin position="198"/>
        <end position="219"/>
    </location>
</feature>
<feature type="domain" description="TRAP C4-dicarboxylate transport system permease DctM subunit" evidence="10">
    <location>
        <begin position="13"/>
        <end position="439"/>
    </location>
</feature>
<keyword evidence="4 9" id="KW-0812">Transmembrane</keyword>
<dbReference type="PANTHER" id="PTHR33362:SF7">
    <property type="entry name" value="SLL1103 PROTEIN"/>
    <property type="match status" value="1"/>
</dbReference>
<evidence type="ECO:0000256" key="9">
    <source>
        <dbReference type="SAM" id="Phobius"/>
    </source>
</evidence>
<keyword evidence="7" id="KW-0813">Transport</keyword>
<evidence type="ECO:0000256" key="7">
    <source>
        <dbReference type="RuleBase" id="RU369079"/>
    </source>
</evidence>
<evidence type="ECO:0000256" key="5">
    <source>
        <dbReference type="ARBA" id="ARBA00022989"/>
    </source>
</evidence>
<evidence type="ECO:0000256" key="3">
    <source>
        <dbReference type="ARBA" id="ARBA00022519"/>
    </source>
</evidence>
<keyword evidence="12" id="KW-1185">Reference proteome</keyword>
<feature type="transmembrane region" description="Helical" evidence="9">
    <location>
        <begin position="258"/>
        <end position="277"/>
    </location>
</feature>
<evidence type="ECO:0000256" key="4">
    <source>
        <dbReference type="ARBA" id="ARBA00022692"/>
    </source>
</evidence>
<feature type="transmembrane region" description="Helical" evidence="9">
    <location>
        <begin position="144"/>
        <end position="166"/>
    </location>
</feature>
<evidence type="ECO:0000256" key="8">
    <source>
        <dbReference type="SAM" id="MobiDB-lite"/>
    </source>
</evidence>
<dbReference type="PANTHER" id="PTHR33362">
    <property type="entry name" value="SIALIC ACID TRAP TRANSPORTER PERMEASE PROTEIN SIAT-RELATED"/>
    <property type="match status" value="1"/>
</dbReference>
<feature type="transmembrane region" description="Helical" evidence="9">
    <location>
        <begin position="421"/>
        <end position="442"/>
    </location>
</feature>
<evidence type="ECO:0000313" key="12">
    <source>
        <dbReference type="Proteomes" id="UP000541185"/>
    </source>
</evidence>
<feature type="transmembrane region" description="Helical" evidence="9">
    <location>
        <begin position="289"/>
        <end position="316"/>
    </location>
</feature>
<accession>A0A848H843</accession>
<comment type="caution">
    <text evidence="11">The sequence shown here is derived from an EMBL/GenBank/DDBJ whole genome shotgun (WGS) entry which is preliminary data.</text>
</comment>
<dbReference type="GO" id="GO:0022857">
    <property type="term" value="F:transmembrane transporter activity"/>
    <property type="evidence" value="ECO:0007669"/>
    <property type="project" value="UniProtKB-UniRule"/>
</dbReference>
<feature type="transmembrane region" description="Helical" evidence="9">
    <location>
        <begin position="70"/>
        <end position="92"/>
    </location>
</feature>
<evidence type="ECO:0000256" key="2">
    <source>
        <dbReference type="ARBA" id="ARBA00022475"/>
    </source>
</evidence>
<name>A0A848H843_9BURK</name>
<evidence type="ECO:0000259" key="10">
    <source>
        <dbReference type="Pfam" id="PF06808"/>
    </source>
</evidence>
<feature type="transmembrane region" description="Helical" evidence="9">
    <location>
        <begin position="231"/>
        <end position="252"/>
    </location>
</feature>
<comment type="function">
    <text evidence="7">Part of the tripartite ATP-independent periplasmic (TRAP) transport system.</text>
</comment>
<dbReference type="InterPro" id="IPR004681">
    <property type="entry name" value="TRAP_DctM"/>
</dbReference>
<dbReference type="Proteomes" id="UP000541185">
    <property type="component" value="Unassembled WGS sequence"/>
</dbReference>
<dbReference type="Pfam" id="PF06808">
    <property type="entry name" value="DctM"/>
    <property type="match status" value="1"/>
</dbReference>
<feature type="compositionally biased region" description="Basic and acidic residues" evidence="8">
    <location>
        <begin position="463"/>
        <end position="472"/>
    </location>
</feature>
<evidence type="ECO:0000313" key="11">
    <source>
        <dbReference type="EMBL" id="NML45641.1"/>
    </source>
</evidence>
<keyword evidence="2" id="KW-1003">Cell membrane</keyword>
<protein>
    <submittedName>
        <fullName evidence="11">TRAP transporter large permease subunit</fullName>
    </submittedName>
</protein>
<keyword evidence="3 7" id="KW-0997">Cell inner membrane</keyword>
<proteinExistence type="predicted"/>
<evidence type="ECO:0000256" key="1">
    <source>
        <dbReference type="ARBA" id="ARBA00004429"/>
    </source>
</evidence>